<sequence length="186" mass="21700">MRIEVVDLIDGQLLDTAWTQYSEAFSGLRTTAVQRHVMHRDEFDAMMADRRVRKFLAWSPQGELHGLSTFTNHLDAIPLISPDYFRARFPDRYNARQIWYVGFVAVHREGRQPQIFERLITAMRHHGGDQLAMVVIDVCRLNGEELRLPDAVGLILRRRFGDVRRDRLDEQTYWGYTFPPDQIAAA</sequence>
<dbReference type="Proteomes" id="UP001058271">
    <property type="component" value="Chromosome"/>
</dbReference>
<evidence type="ECO:0008006" key="3">
    <source>
        <dbReference type="Google" id="ProtNLM"/>
    </source>
</evidence>
<keyword evidence="2" id="KW-1185">Reference proteome</keyword>
<evidence type="ECO:0000313" key="1">
    <source>
        <dbReference type="EMBL" id="UWZ39894.1"/>
    </source>
</evidence>
<dbReference type="EMBL" id="CP073721">
    <property type="protein sequence ID" value="UWZ39894.1"/>
    <property type="molecule type" value="Genomic_DNA"/>
</dbReference>
<reference evidence="1" key="1">
    <citation type="submission" date="2021-04" db="EMBL/GenBank/DDBJ databases">
        <title>Biosynthetic gene clusters of Dactylosporangioum roseum.</title>
        <authorList>
            <person name="Hartkoorn R.C."/>
            <person name="Beaudoing E."/>
            <person name="Hot D."/>
            <person name="Moureu S."/>
        </authorList>
    </citation>
    <scope>NUCLEOTIDE SEQUENCE</scope>
    <source>
        <strain evidence="1">NRRL B-16295</strain>
    </source>
</reference>
<dbReference type="RefSeq" id="WP_260729329.1">
    <property type="nucleotide sequence ID" value="NZ_BAAABS010000039.1"/>
</dbReference>
<organism evidence="1 2">
    <name type="scientific">Dactylosporangium roseum</name>
    <dbReference type="NCBI Taxonomy" id="47989"/>
    <lineage>
        <taxon>Bacteria</taxon>
        <taxon>Bacillati</taxon>
        <taxon>Actinomycetota</taxon>
        <taxon>Actinomycetes</taxon>
        <taxon>Micromonosporales</taxon>
        <taxon>Micromonosporaceae</taxon>
        <taxon>Dactylosporangium</taxon>
    </lineage>
</organism>
<dbReference type="InterPro" id="IPR016181">
    <property type="entry name" value="Acyl_CoA_acyltransferase"/>
</dbReference>
<dbReference type="SUPFAM" id="SSF55729">
    <property type="entry name" value="Acyl-CoA N-acyltransferases (Nat)"/>
    <property type="match status" value="1"/>
</dbReference>
<gene>
    <name evidence="1" type="ORF">Drose_17800</name>
</gene>
<accession>A0ABY5ZCU8</accession>
<name>A0ABY5ZCU8_9ACTN</name>
<protein>
    <recommendedName>
        <fullName evidence="3">N-acetyltransferase domain-containing protein</fullName>
    </recommendedName>
</protein>
<proteinExistence type="predicted"/>
<evidence type="ECO:0000313" key="2">
    <source>
        <dbReference type="Proteomes" id="UP001058271"/>
    </source>
</evidence>